<dbReference type="STRING" id="2769.R7Q619"/>
<dbReference type="GO" id="GO:0016540">
    <property type="term" value="P:protein autoprocessing"/>
    <property type="evidence" value="ECO:0007669"/>
    <property type="project" value="InterPro"/>
</dbReference>
<dbReference type="CDD" id="cd00081">
    <property type="entry name" value="Hint"/>
    <property type="match status" value="1"/>
</dbReference>
<dbReference type="Proteomes" id="UP000012073">
    <property type="component" value="Unassembled WGS sequence"/>
</dbReference>
<feature type="region of interest" description="Disordered" evidence="1">
    <location>
        <begin position="1"/>
        <end position="68"/>
    </location>
</feature>
<dbReference type="InterPro" id="IPR052140">
    <property type="entry name" value="Dev_Signal_Hedgehog-like"/>
</dbReference>
<evidence type="ECO:0000256" key="1">
    <source>
        <dbReference type="SAM" id="MobiDB-lite"/>
    </source>
</evidence>
<dbReference type="GeneID" id="17320353"/>
<keyword evidence="4" id="KW-1185">Reference proteome</keyword>
<dbReference type="EMBL" id="HG001592">
    <property type="protein sequence ID" value="CDF32836.1"/>
    <property type="molecule type" value="Genomic_DNA"/>
</dbReference>
<dbReference type="Gene3D" id="2.170.16.10">
    <property type="entry name" value="Hedgehog/Intein (Hint) domain"/>
    <property type="match status" value="1"/>
</dbReference>
<dbReference type="SMART" id="SM00306">
    <property type="entry name" value="HintN"/>
    <property type="match status" value="1"/>
</dbReference>
<evidence type="ECO:0000313" key="3">
    <source>
        <dbReference type="EMBL" id="CDF32836.1"/>
    </source>
</evidence>
<evidence type="ECO:0000313" key="4">
    <source>
        <dbReference type="Proteomes" id="UP000012073"/>
    </source>
</evidence>
<dbReference type="PANTHER" id="PTHR46706:SF12">
    <property type="entry name" value="PROTEIN QUA-1-RELATED"/>
    <property type="match status" value="1"/>
</dbReference>
<dbReference type="Pfam" id="PF01079">
    <property type="entry name" value="Hint"/>
    <property type="match status" value="1"/>
</dbReference>
<dbReference type="InterPro" id="IPR006141">
    <property type="entry name" value="Intein_N"/>
</dbReference>
<reference evidence="4" key="1">
    <citation type="journal article" date="2013" name="Proc. Natl. Acad. Sci. U.S.A.">
        <title>Genome structure and metabolic features in the red seaweed Chondrus crispus shed light on evolution of the Archaeplastida.</title>
        <authorList>
            <person name="Collen J."/>
            <person name="Porcel B."/>
            <person name="Carre W."/>
            <person name="Ball S.G."/>
            <person name="Chaparro C."/>
            <person name="Tonon T."/>
            <person name="Barbeyron T."/>
            <person name="Michel G."/>
            <person name="Noel B."/>
            <person name="Valentin K."/>
            <person name="Elias M."/>
            <person name="Artiguenave F."/>
            <person name="Arun A."/>
            <person name="Aury J.M."/>
            <person name="Barbosa-Neto J.F."/>
            <person name="Bothwell J.H."/>
            <person name="Bouget F.Y."/>
            <person name="Brillet L."/>
            <person name="Cabello-Hurtado F."/>
            <person name="Capella-Gutierrez S."/>
            <person name="Charrier B."/>
            <person name="Cladiere L."/>
            <person name="Cock J.M."/>
            <person name="Coelho S.M."/>
            <person name="Colleoni C."/>
            <person name="Czjzek M."/>
            <person name="Da Silva C."/>
            <person name="Delage L."/>
            <person name="Denoeud F."/>
            <person name="Deschamps P."/>
            <person name="Dittami S.M."/>
            <person name="Gabaldon T."/>
            <person name="Gachon C.M."/>
            <person name="Groisillier A."/>
            <person name="Herve C."/>
            <person name="Jabbari K."/>
            <person name="Katinka M."/>
            <person name="Kloareg B."/>
            <person name="Kowalczyk N."/>
            <person name="Labadie K."/>
            <person name="Leblanc C."/>
            <person name="Lopez P.J."/>
            <person name="McLachlan D.H."/>
            <person name="Meslet-Cladiere L."/>
            <person name="Moustafa A."/>
            <person name="Nehr Z."/>
            <person name="Nyvall Collen P."/>
            <person name="Panaud O."/>
            <person name="Partensky F."/>
            <person name="Poulain J."/>
            <person name="Rensing S.A."/>
            <person name="Rousvoal S."/>
            <person name="Samson G."/>
            <person name="Symeonidi A."/>
            <person name="Weissenbach J."/>
            <person name="Zambounis A."/>
            <person name="Wincker P."/>
            <person name="Boyen C."/>
        </authorList>
    </citation>
    <scope>NUCLEOTIDE SEQUENCE [LARGE SCALE GENOMIC DNA]</scope>
    <source>
        <strain evidence="4">cv. Stackhouse</strain>
    </source>
</reference>
<dbReference type="RefSeq" id="XP_005712637.1">
    <property type="nucleotide sequence ID" value="XM_005712580.1"/>
</dbReference>
<name>R7Q619_CHOCR</name>
<protein>
    <recommendedName>
        <fullName evidence="2">Hint domain-containing protein</fullName>
    </recommendedName>
</protein>
<dbReference type="Gramene" id="CDF32836">
    <property type="protein sequence ID" value="CDF32836"/>
    <property type="gene ID" value="CHC_T00001450001"/>
</dbReference>
<proteinExistence type="predicted"/>
<dbReference type="KEGG" id="ccp:CHC_T00001450001"/>
<dbReference type="InterPro" id="IPR001767">
    <property type="entry name" value="Hedgehog_Hint"/>
</dbReference>
<accession>R7Q619</accession>
<dbReference type="SUPFAM" id="SSF51294">
    <property type="entry name" value="Hedgehog/intein (Hint) domain"/>
    <property type="match status" value="1"/>
</dbReference>
<dbReference type="PhylomeDB" id="R7Q619"/>
<feature type="domain" description="Hint" evidence="2">
    <location>
        <begin position="67"/>
        <end position="160"/>
    </location>
</feature>
<dbReference type="PANTHER" id="PTHR46706">
    <property type="entry name" value="PROTEIN QUA-1-RELATED"/>
    <property type="match status" value="1"/>
</dbReference>
<dbReference type="InterPro" id="IPR036844">
    <property type="entry name" value="Hint_dom_sf"/>
</dbReference>
<dbReference type="PROSITE" id="PS50817">
    <property type="entry name" value="INTEIN_N_TER"/>
    <property type="match status" value="1"/>
</dbReference>
<dbReference type="AlphaFoldDB" id="R7Q619"/>
<feature type="compositionally biased region" description="Acidic residues" evidence="1">
    <location>
        <begin position="9"/>
        <end position="18"/>
    </location>
</feature>
<gene>
    <name evidence="3" type="ORF">CHC_T00001450001</name>
</gene>
<feature type="compositionally biased region" description="Acidic residues" evidence="1">
    <location>
        <begin position="57"/>
        <end position="67"/>
    </location>
</feature>
<dbReference type="OrthoDB" id="5539at2759"/>
<sequence>MPQPSDGPDGMEDSDDMMESPSPDIDDVLTGGADGVPGESEPAATDDLSDLSPSPSLDDEGEDDDDSVCFPANALVELENGATKMMSQVQLGDRVRVGPNDFSDVFMFTHKTAAIKYSFVTLATQSGHTLSLTKGHYLYVNGVVAAAKTVRSGDFITLADGTTSSVTQVGTEIARGLYNPQTVHGDIIVNGLLATTYTTTVERSMAHALLAPLRAVYSSIGWSMSALDAGADRLAGIVPSGSVVA</sequence>
<evidence type="ECO:0000259" key="2">
    <source>
        <dbReference type="SMART" id="SM00306"/>
    </source>
</evidence>
<organism evidence="3 4">
    <name type="scientific">Chondrus crispus</name>
    <name type="common">Carrageen Irish moss</name>
    <name type="synonym">Polymorpha crispa</name>
    <dbReference type="NCBI Taxonomy" id="2769"/>
    <lineage>
        <taxon>Eukaryota</taxon>
        <taxon>Rhodophyta</taxon>
        <taxon>Florideophyceae</taxon>
        <taxon>Rhodymeniophycidae</taxon>
        <taxon>Gigartinales</taxon>
        <taxon>Gigartinaceae</taxon>
        <taxon>Chondrus</taxon>
    </lineage>
</organism>
<dbReference type="InterPro" id="IPR003587">
    <property type="entry name" value="Hint_dom_N"/>
</dbReference>
<dbReference type="GO" id="GO:0016539">
    <property type="term" value="P:intein-mediated protein splicing"/>
    <property type="evidence" value="ECO:0007669"/>
    <property type="project" value="InterPro"/>
</dbReference>